<protein>
    <submittedName>
        <fullName evidence="1">Uncharacterized protein</fullName>
    </submittedName>
</protein>
<evidence type="ECO:0000313" key="1">
    <source>
        <dbReference type="EMBL" id="GIL95463.1"/>
    </source>
</evidence>
<dbReference type="Proteomes" id="UP000722791">
    <property type="component" value="Unassembled WGS sequence"/>
</dbReference>
<dbReference type="EMBL" id="BNCQ01000002">
    <property type="protein sequence ID" value="GIL95463.1"/>
    <property type="molecule type" value="Genomic_DNA"/>
</dbReference>
<dbReference type="AlphaFoldDB" id="A0A8J4FYA2"/>
<accession>A0A8J4FYA2</accession>
<proteinExistence type="predicted"/>
<sequence length="147" mass="16447">MWRKIEVSRFAPLPVVSPADGPEGPMQRCLEARRPVYHAIATAVSLGRRLSDSPRVLAQMYKYVRQLDTMPYCRLSSSSSSAYPLEGTATATPAHMHLIHTIQSTSPEDPWLQAEWGRTLNAVGRTQVRASYCLIYVYEIMAIGSIH</sequence>
<reference evidence="1" key="1">
    <citation type="journal article" date="2021" name="Proc. Natl. Acad. Sci. U.S.A.">
        <title>Three genomes in the algal genus Volvox reveal the fate of a haploid sex-determining region after a transition to homothallism.</title>
        <authorList>
            <person name="Yamamoto K."/>
            <person name="Hamaji T."/>
            <person name="Kawai-Toyooka H."/>
            <person name="Matsuzaki R."/>
            <person name="Takahashi F."/>
            <person name="Nishimura Y."/>
            <person name="Kawachi M."/>
            <person name="Noguchi H."/>
            <person name="Minakuchi Y."/>
            <person name="Umen J.G."/>
            <person name="Toyoda A."/>
            <person name="Nozaki H."/>
        </authorList>
    </citation>
    <scope>NUCLEOTIDE SEQUENCE</scope>
    <source>
        <strain evidence="1">NIES-3785</strain>
    </source>
</reference>
<gene>
    <name evidence="1" type="ORF">Vretimale_1489</name>
</gene>
<comment type="caution">
    <text evidence="1">The sequence shown here is derived from an EMBL/GenBank/DDBJ whole genome shotgun (WGS) entry which is preliminary data.</text>
</comment>
<organism evidence="1 2">
    <name type="scientific">Volvox reticuliferus</name>
    <dbReference type="NCBI Taxonomy" id="1737510"/>
    <lineage>
        <taxon>Eukaryota</taxon>
        <taxon>Viridiplantae</taxon>
        <taxon>Chlorophyta</taxon>
        <taxon>core chlorophytes</taxon>
        <taxon>Chlorophyceae</taxon>
        <taxon>CS clade</taxon>
        <taxon>Chlamydomonadales</taxon>
        <taxon>Volvocaceae</taxon>
        <taxon>Volvox</taxon>
    </lineage>
</organism>
<name>A0A8J4FYA2_9CHLO</name>
<evidence type="ECO:0000313" key="2">
    <source>
        <dbReference type="Proteomes" id="UP000722791"/>
    </source>
</evidence>